<dbReference type="InterPro" id="IPR002934">
    <property type="entry name" value="Polymerase_NTP_transf_dom"/>
</dbReference>
<dbReference type="CDD" id="cd05403">
    <property type="entry name" value="NT_KNTase_like"/>
    <property type="match status" value="1"/>
</dbReference>
<dbReference type="AlphaFoldDB" id="A0A7K1UWR6"/>
<dbReference type="InterPro" id="IPR043519">
    <property type="entry name" value="NT_sf"/>
</dbReference>
<proteinExistence type="predicted"/>
<name>A0A7K1UWR6_9NOCA</name>
<feature type="domain" description="Polymerase nucleotidyl transferase" evidence="1">
    <location>
        <begin position="9"/>
        <end position="51"/>
    </location>
</feature>
<keyword evidence="3" id="KW-1185">Reference proteome</keyword>
<evidence type="ECO:0000313" key="3">
    <source>
        <dbReference type="Proteomes" id="UP000466794"/>
    </source>
</evidence>
<dbReference type="SUPFAM" id="SSF81301">
    <property type="entry name" value="Nucleotidyltransferase"/>
    <property type="match status" value="1"/>
</dbReference>
<dbReference type="Proteomes" id="UP000466794">
    <property type="component" value="Unassembled WGS sequence"/>
</dbReference>
<reference evidence="2 3" key="1">
    <citation type="submission" date="2019-12" db="EMBL/GenBank/DDBJ databases">
        <title>Nocardia sp. nov. ET3-3 isolated from soil.</title>
        <authorList>
            <person name="Kanchanasin P."/>
            <person name="Tanasupawat S."/>
            <person name="Yuki M."/>
            <person name="Kudo T."/>
        </authorList>
    </citation>
    <scope>NUCLEOTIDE SEQUENCE [LARGE SCALE GENOMIC DNA]</scope>
    <source>
        <strain evidence="2 3">ET3-3</strain>
    </source>
</reference>
<dbReference type="EMBL" id="WRPP01000003">
    <property type="protein sequence ID" value="MVU78844.1"/>
    <property type="molecule type" value="Genomic_DNA"/>
</dbReference>
<organism evidence="2 3">
    <name type="scientific">Nocardia terrae</name>
    <dbReference type="NCBI Taxonomy" id="2675851"/>
    <lineage>
        <taxon>Bacteria</taxon>
        <taxon>Bacillati</taxon>
        <taxon>Actinomycetota</taxon>
        <taxon>Actinomycetes</taxon>
        <taxon>Mycobacteriales</taxon>
        <taxon>Nocardiaceae</taxon>
        <taxon>Nocardia</taxon>
    </lineage>
</organism>
<keyword evidence="2" id="KW-0808">Transferase</keyword>
<evidence type="ECO:0000313" key="2">
    <source>
        <dbReference type="EMBL" id="MVU78844.1"/>
    </source>
</evidence>
<dbReference type="Pfam" id="PF01909">
    <property type="entry name" value="NTP_transf_2"/>
    <property type="match status" value="1"/>
</dbReference>
<gene>
    <name evidence="2" type="ORF">GPX89_16520</name>
</gene>
<protein>
    <submittedName>
        <fullName evidence="2">Nucleotidyltransferase domain-containing protein</fullName>
    </submittedName>
</protein>
<evidence type="ECO:0000259" key="1">
    <source>
        <dbReference type="Pfam" id="PF01909"/>
    </source>
</evidence>
<dbReference type="Gene3D" id="3.30.460.10">
    <property type="entry name" value="Beta Polymerase, domain 2"/>
    <property type="match status" value="1"/>
</dbReference>
<comment type="caution">
    <text evidence="2">The sequence shown here is derived from an EMBL/GenBank/DDBJ whole genome shotgun (WGS) entry which is preliminary data.</text>
</comment>
<accession>A0A7K1UWR6</accession>
<sequence length="240" mass="26154">MAVDGIDVARQLVRERFPEARAAWLGGSVALGMATATSDLDITVLMAGAPAPYRESLHYLRWPVELFVQTEASLEHFLALEHGERQPNTLRLIGRSHVLLDADGGGERWRALCAKLLAAGPDPLSERELRSARYGITDRLDDLIGSADPGERLMIAAALWQAVADLLLTGNGHWTGRGKWLHRELADFDQNAGTTFARRLAEGVRAVASGSVEPMVEVATEVLNLFGGRLFDGFSMEGPR</sequence>
<dbReference type="RefSeq" id="WP_157388467.1">
    <property type="nucleotide sequence ID" value="NZ_WRPP01000003.1"/>
</dbReference>
<dbReference type="GO" id="GO:0016779">
    <property type="term" value="F:nucleotidyltransferase activity"/>
    <property type="evidence" value="ECO:0007669"/>
    <property type="project" value="InterPro"/>
</dbReference>